<dbReference type="InterPro" id="IPR004089">
    <property type="entry name" value="MCPsignal_dom"/>
</dbReference>
<feature type="region of interest" description="Disordered" evidence="5">
    <location>
        <begin position="501"/>
        <end position="545"/>
    </location>
</feature>
<dbReference type="PROSITE" id="PS50111">
    <property type="entry name" value="CHEMOTAXIS_TRANSDUC_2"/>
    <property type="match status" value="1"/>
</dbReference>
<comment type="caution">
    <text evidence="9">The sequence shown here is derived from an EMBL/GenBank/DDBJ whole genome shotgun (WGS) entry which is preliminary data.</text>
</comment>
<dbReference type="PRINTS" id="PR00260">
    <property type="entry name" value="CHEMTRNSDUCR"/>
</dbReference>
<dbReference type="Pfam" id="PF00672">
    <property type="entry name" value="HAMP"/>
    <property type="match status" value="1"/>
</dbReference>
<dbReference type="InterPro" id="IPR003660">
    <property type="entry name" value="HAMP_dom"/>
</dbReference>
<feature type="transmembrane region" description="Helical" evidence="6">
    <location>
        <begin position="192"/>
        <end position="211"/>
    </location>
</feature>
<dbReference type="Pfam" id="PF12729">
    <property type="entry name" value="4HB_MCP_1"/>
    <property type="match status" value="1"/>
</dbReference>
<evidence type="ECO:0000313" key="9">
    <source>
        <dbReference type="EMBL" id="MBR9651609.1"/>
    </source>
</evidence>
<reference evidence="9 10" key="1">
    <citation type="journal article" date="2021" name="Arch. Microbiol.">
        <title>Thalassobius aquimarinus sp. nov., isolated from the Sea of Japan seashore.</title>
        <authorList>
            <person name="Kurilenko V.V."/>
            <person name="Romanenko L.A."/>
            <person name="Chernysheva N.Y."/>
            <person name="Velansky P.V."/>
            <person name="Tekutyeva L.A."/>
            <person name="Isaeva M.P."/>
            <person name="Mikhailov V.V."/>
        </authorList>
    </citation>
    <scope>NUCLEOTIDE SEQUENCE [LARGE SCALE GENOMIC DNA]</scope>
    <source>
        <strain evidence="9 10">KMM 8518</strain>
    </source>
</reference>
<dbReference type="PROSITE" id="PS50885">
    <property type="entry name" value="HAMP"/>
    <property type="match status" value="1"/>
</dbReference>
<dbReference type="EMBL" id="JADMKU010000008">
    <property type="protein sequence ID" value="MBR9651609.1"/>
    <property type="molecule type" value="Genomic_DNA"/>
</dbReference>
<feature type="domain" description="HAMP" evidence="8">
    <location>
        <begin position="212"/>
        <end position="264"/>
    </location>
</feature>
<keyword evidence="6" id="KW-1133">Transmembrane helix</keyword>
<evidence type="ECO:0000256" key="6">
    <source>
        <dbReference type="SAM" id="Phobius"/>
    </source>
</evidence>
<feature type="coiled-coil region" evidence="4">
    <location>
        <begin position="164"/>
        <end position="191"/>
    </location>
</feature>
<evidence type="ECO:0000256" key="1">
    <source>
        <dbReference type="ARBA" id="ARBA00022500"/>
    </source>
</evidence>
<comment type="similarity">
    <text evidence="2">Belongs to the methyl-accepting chemotaxis (MCP) protein family.</text>
</comment>
<evidence type="ECO:0000259" key="7">
    <source>
        <dbReference type="PROSITE" id="PS50111"/>
    </source>
</evidence>
<dbReference type="CDD" id="cd06225">
    <property type="entry name" value="HAMP"/>
    <property type="match status" value="1"/>
</dbReference>
<keyword evidence="6" id="KW-0472">Membrane</keyword>
<keyword evidence="10" id="KW-1185">Reference proteome</keyword>
<keyword evidence="3" id="KW-0807">Transducer</keyword>
<dbReference type="PANTHER" id="PTHR43531:SF11">
    <property type="entry name" value="METHYL-ACCEPTING CHEMOTAXIS PROTEIN 3"/>
    <property type="match status" value="1"/>
</dbReference>
<dbReference type="RefSeq" id="WP_212701126.1">
    <property type="nucleotide sequence ID" value="NZ_JADMKU010000008.1"/>
</dbReference>
<evidence type="ECO:0000256" key="4">
    <source>
        <dbReference type="SAM" id="Coils"/>
    </source>
</evidence>
<name>A0ABS5HRJ7_9RHOB</name>
<dbReference type="InterPro" id="IPR004090">
    <property type="entry name" value="Chemotax_Me-accpt_rcpt"/>
</dbReference>
<organism evidence="9 10">
    <name type="scientific">Thalassovita aquimarina</name>
    <dbReference type="NCBI Taxonomy" id="2785917"/>
    <lineage>
        <taxon>Bacteria</taxon>
        <taxon>Pseudomonadati</taxon>
        <taxon>Pseudomonadota</taxon>
        <taxon>Alphaproteobacteria</taxon>
        <taxon>Rhodobacterales</taxon>
        <taxon>Roseobacteraceae</taxon>
        <taxon>Thalassovita</taxon>
    </lineage>
</organism>
<keyword evidence="6" id="KW-0812">Transmembrane</keyword>
<dbReference type="PANTHER" id="PTHR43531">
    <property type="entry name" value="PROTEIN ICFG"/>
    <property type="match status" value="1"/>
</dbReference>
<dbReference type="SMART" id="SM00304">
    <property type="entry name" value="HAMP"/>
    <property type="match status" value="1"/>
</dbReference>
<gene>
    <name evidence="9" type="ORF">IT775_10790</name>
</gene>
<dbReference type="SUPFAM" id="SSF58104">
    <property type="entry name" value="Methyl-accepting chemotaxis protein (MCP) signaling domain"/>
    <property type="match status" value="1"/>
</dbReference>
<protein>
    <submittedName>
        <fullName evidence="9">MCP four helix bundle domain-containing protein</fullName>
    </submittedName>
</protein>
<dbReference type="Gene3D" id="1.10.287.950">
    <property type="entry name" value="Methyl-accepting chemotaxis protein"/>
    <property type="match status" value="1"/>
</dbReference>
<accession>A0ABS5HRJ7</accession>
<dbReference type="Proteomes" id="UP001195941">
    <property type="component" value="Unassembled WGS sequence"/>
</dbReference>
<evidence type="ECO:0000256" key="5">
    <source>
        <dbReference type="SAM" id="MobiDB-lite"/>
    </source>
</evidence>
<sequence>MRFTLKTRLVATFAAVFLIFAGSMFLAITALEKANAKMEDIVQVQTDHLLAAEGLLVLTRDMQIDAANILIGWAGGAEDPDRIPKLEKSLKANENELIESLEEMKSYASEEMQKTLKRLGSQVKRFAQYTRAAVAYELDGDGRANEVYHYGVNPTMIKVNELAAKVEESYAAEMEQAVQQAQAEYLEVRRNLFLAMGVAVVLMLLSSALIIRNLSTGLNRAIELARQVASGDLRSTAKVSGNNELSDLLKAQNDMVVRLRDTVENVSSAVNNLVAGANQVSGTSETLSEGASVQAGSTEEVSSAVEQMSANISASSDNATTTDEIATKAAQDAKVSGEAVTEAVEAMKTIGERIMILQEIARQTDLLALNAAVEAARAGEHGRGFAVVASEVRKLAENSQHAAAEISALSSSTVTSATKAGDMLQDLVPNIEKTSALVSDITAASRELAIGSTQINESVQRLDGVTQSNTSASEQLSSAATELLGQAEQLAEAIGFFQLDDTPRRSDVDEASAADDAGHEKDLPPMIDLETPADDDEEVDFKVAS</sequence>
<dbReference type="InterPro" id="IPR024478">
    <property type="entry name" value="HlyB_4HB_MCP"/>
</dbReference>
<proteinExistence type="inferred from homology"/>
<evidence type="ECO:0000259" key="8">
    <source>
        <dbReference type="PROSITE" id="PS50885"/>
    </source>
</evidence>
<dbReference type="Pfam" id="PF00015">
    <property type="entry name" value="MCPsignal"/>
    <property type="match status" value="1"/>
</dbReference>
<dbReference type="SMART" id="SM00283">
    <property type="entry name" value="MA"/>
    <property type="match status" value="1"/>
</dbReference>
<dbReference type="InterPro" id="IPR051310">
    <property type="entry name" value="MCP_chemotaxis"/>
</dbReference>
<feature type="domain" description="Methyl-accepting transducer" evidence="7">
    <location>
        <begin position="269"/>
        <end position="484"/>
    </location>
</feature>
<evidence type="ECO:0000256" key="2">
    <source>
        <dbReference type="ARBA" id="ARBA00029447"/>
    </source>
</evidence>
<keyword evidence="4" id="KW-0175">Coiled coil</keyword>
<keyword evidence="1" id="KW-0145">Chemotaxis</keyword>
<evidence type="ECO:0000256" key="3">
    <source>
        <dbReference type="PROSITE-ProRule" id="PRU00284"/>
    </source>
</evidence>
<evidence type="ECO:0000313" key="10">
    <source>
        <dbReference type="Proteomes" id="UP001195941"/>
    </source>
</evidence>